<evidence type="ECO:0000313" key="2">
    <source>
        <dbReference type="EMBL" id="SHK99036.1"/>
    </source>
</evidence>
<dbReference type="SUPFAM" id="SSF53335">
    <property type="entry name" value="S-adenosyl-L-methionine-dependent methyltransferases"/>
    <property type="match status" value="1"/>
</dbReference>
<name>A0A1M6WZD0_9FIRM</name>
<reference evidence="2 3" key="1">
    <citation type="submission" date="2016-11" db="EMBL/GenBank/DDBJ databases">
        <authorList>
            <person name="Jaros S."/>
            <person name="Januszkiewicz K."/>
            <person name="Wedrychowicz H."/>
        </authorList>
    </citation>
    <scope>NUCLEOTIDE SEQUENCE [LARGE SCALE GENOMIC DNA]</scope>
    <source>
        <strain evidence="2 3">DSM 15929</strain>
    </source>
</reference>
<dbReference type="PANTHER" id="PTHR43460:SF1">
    <property type="entry name" value="METHYLTRANSFERASE TYPE 11 DOMAIN-CONTAINING PROTEIN"/>
    <property type="match status" value="1"/>
</dbReference>
<dbReference type="Proteomes" id="UP000184386">
    <property type="component" value="Unassembled WGS sequence"/>
</dbReference>
<dbReference type="OrthoDB" id="9795864at2"/>
<dbReference type="InterPro" id="IPR029063">
    <property type="entry name" value="SAM-dependent_MTases_sf"/>
</dbReference>
<dbReference type="Gene3D" id="3.40.50.150">
    <property type="entry name" value="Vaccinia Virus protein VP39"/>
    <property type="match status" value="1"/>
</dbReference>
<dbReference type="AlphaFoldDB" id="A0A1M6WZD0"/>
<dbReference type="RefSeq" id="WP_073278442.1">
    <property type="nucleotide sequence ID" value="NZ_FRAC01000021.1"/>
</dbReference>
<dbReference type="CDD" id="cd02440">
    <property type="entry name" value="AdoMet_MTases"/>
    <property type="match status" value="1"/>
</dbReference>
<dbReference type="STRING" id="1121322.SAMN02745136_03820"/>
<dbReference type="GO" id="GO:0008757">
    <property type="term" value="F:S-adenosylmethionine-dependent methyltransferase activity"/>
    <property type="evidence" value="ECO:0007669"/>
    <property type="project" value="InterPro"/>
</dbReference>
<keyword evidence="2" id="KW-0808">Transferase</keyword>
<evidence type="ECO:0000259" key="1">
    <source>
        <dbReference type="Pfam" id="PF08241"/>
    </source>
</evidence>
<dbReference type="Pfam" id="PF08241">
    <property type="entry name" value="Methyltransf_11"/>
    <property type="match status" value="1"/>
</dbReference>
<dbReference type="InterPro" id="IPR013216">
    <property type="entry name" value="Methyltransf_11"/>
</dbReference>
<proteinExistence type="predicted"/>
<accession>A0A1M6WZD0</accession>
<dbReference type="GO" id="GO:0032259">
    <property type="term" value="P:methylation"/>
    <property type="evidence" value="ECO:0007669"/>
    <property type="project" value="UniProtKB-KW"/>
</dbReference>
<sequence length="256" mass="30193">MSDMDLKRYLLEEEQKSFQGWDFSYLNGRWESECLSWDYTEILNHYRRDTDFLLDMGTGGGEFIAGLGHPYHLLSVTEGWQPNLLLCKERLEPLGITVKYVGPDDSLDYPEERFDLVINRHESFDIREVYRVLKPGGYFITQQVGSQNDRALVEKLLGNIPLPFPDHDLMHNAALLQNSGFTILEQMEEMSQMKLYDLGAVVYFAKQIQWEFPDFSVERYFEQLKELKEEINQKSYISNNEHRFLIAARKRWNINN</sequence>
<keyword evidence="2" id="KW-0489">Methyltransferase</keyword>
<organism evidence="2 3">
    <name type="scientific">Anaerocolumna jejuensis DSM 15929</name>
    <dbReference type="NCBI Taxonomy" id="1121322"/>
    <lineage>
        <taxon>Bacteria</taxon>
        <taxon>Bacillati</taxon>
        <taxon>Bacillota</taxon>
        <taxon>Clostridia</taxon>
        <taxon>Lachnospirales</taxon>
        <taxon>Lachnospiraceae</taxon>
        <taxon>Anaerocolumna</taxon>
    </lineage>
</organism>
<dbReference type="PANTHER" id="PTHR43460">
    <property type="entry name" value="METHYLTRANSFERASE"/>
    <property type="match status" value="1"/>
</dbReference>
<protein>
    <submittedName>
        <fullName evidence="2">Methyltransferase domain-containing protein</fullName>
    </submittedName>
</protein>
<dbReference type="EMBL" id="FRAC01000021">
    <property type="protein sequence ID" value="SHK99036.1"/>
    <property type="molecule type" value="Genomic_DNA"/>
</dbReference>
<dbReference type="InterPro" id="IPR052939">
    <property type="entry name" value="23S_rRNA_MeTrnsfrase_RlmA"/>
</dbReference>
<feature type="domain" description="Methyltransferase type 11" evidence="1">
    <location>
        <begin position="54"/>
        <end position="140"/>
    </location>
</feature>
<evidence type="ECO:0000313" key="3">
    <source>
        <dbReference type="Proteomes" id="UP000184386"/>
    </source>
</evidence>
<keyword evidence="3" id="KW-1185">Reference proteome</keyword>
<gene>
    <name evidence="2" type="ORF">SAMN02745136_03820</name>
</gene>